<dbReference type="STRING" id="1121400.SAMN02746065_101368"/>
<keyword evidence="7" id="KW-1185">Reference proteome</keyword>
<evidence type="ECO:0000256" key="2">
    <source>
        <dbReference type="ARBA" id="ARBA00022723"/>
    </source>
</evidence>
<dbReference type="Gene3D" id="1.10.15.40">
    <property type="entry name" value="Electron transport complex subunit B, putative Fe-S cluster"/>
    <property type="match status" value="1"/>
</dbReference>
<feature type="domain" description="4Fe-4S" evidence="5">
    <location>
        <begin position="1"/>
        <end position="61"/>
    </location>
</feature>
<keyword evidence="1" id="KW-0004">4Fe-4S</keyword>
<dbReference type="PROSITE" id="PS51656">
    <property type="entry name" value="4FE4S"/>
    <property type="match status" value="1"/>
</dbReference>
<name>A0A1W1YTP5_9BACT</name>
<dbReference type="InterPro" id="IPR024264">
    <property type="entry name" value="DUF3786"/>
</dbReference>
<gene>
    <name evidence="6" type="ORF">SAMN02746065_101368</name>
</gene>
<organism evidence="6 7">
    <name type="scientific">Desulfocicer vacuolatum DSM 3385</name>
    <dbReference type="NCBI Taxonomy" id="1121400"/>
    <lineage>
        <taxon>Bacteria</taxon>
        <taxon>Pseudomonadati</taxon>
        <taxon>Thermodesulfobacteriota</taxon>
        <taxon>Desulfobacteria</taxon>
        <taxon>Desulfobacterales</taxon>
        <taxon>Desulfobacteraceae</taxon>
        <taxon>Desulfocicer</taxon>
    </lineage>
</organism>
<keyword evidence="2" id="KW-0479">Metal-binding</keyword>
<dbReference type="GO" id="GO:0046872">
    <property type="term" value="F:metal ion binding"/>
    <property type="evidence" value="ECO:0007669"/>
    <property type="project" value="UniProtKB-KW"/>
</dbReference>
<dbReference type="InterPro" id="IPR007202">
    <property type="entry name" value="4Fe-4S_dom"/>
</dbReference>
<evidence type="ECO:0000256" key="4">
    <source>
        <dbReference type="ARBA" id="ARBA00023014"/>
    </source>
</evidence>
<evidence type="ECO:0000256" key="3">
    <source>
        <dbReference type="ARBA" id="ARBA00023004"/>
    </source>
</evidence>
<evidence type="ECO:0000259" key="5">
    <source>
        <dbReference type="PROSITE" id="PS51656"/>
    </source>
</evidence>
<dbReference type="Proteomes" id="UP000192418">
    <property type="component" value="Unassembled WGS sequence"/>
</dbReference>
<proteinExistence type="predicted"/>
<keyword evidence="4" id="KW-0411">Iron-sulfur</keyword>
<dbReference type="AlphaFoldDB" id="A0A1W1YTP5"/>
<evidence type="ECO:0000313" key="7">
    <source>
        <dbReference type="Proteomes" id="UP000192418"/>
    </source>
</evidence>
<dbReference type="GO" id="GO:0051539">
    <property type="term" value="F:4 iron, 4 sulfur cluster binding"/>
    <property type="evidence" value="ECO:0007669"/>
    <property type="project" value="UniProtKB-KW"/>
</dbReference>
<evidence type="ECO:0000313" key="6">
    <source>
        <dbReference type="EMBL" id="SMC39590.1"/>
    </source>
</evidence>
<evidence type="ECO:0000256" key="1">
    <source>
        <dbReference type="ARBA" id="ARBA00022485"/>
    </source>
</evidence>
<dbReference type="Pfam" id="PF12654">
    <property type="entry name" value="DUF3786"/>
    <property type="match status" value="1"/>
</dbReference>
<reference evidence="6 7" key="1">
    <citation type="submission" date="2017-04" db="EMBL/GenBank/DDBJ databases">
        <authorList>
            <person name="Afonso C.L."/>
            <person name="Miller P.J."/>
            <person name="Scott M.A."/>
            <person name="Spackman E."/>
            <person name="Goraichik I."/>
            <person name="Dimitrov K.M."/>
            <person name="Suarez D.L."/>
            <person name="Swayne D.E."/>
        </authorList>
    </citation>
    <scope>NUCLEOTIDE SEQUENCE [LARGE SCALE GENOMIC DNA]</scope>
    <source>
        <strain evidence="6 7">DSM 3385</strain>
    </source>
</reference>
<sequence length="271" mass="30850">MRSFANAMDVFRLLEKTNCRKCNEKTCLAFASKVFLGQKTLDLCPFINQEILGQYQEQQSKTNGIETEFTLFDLKNEIKKCNLELSAKRVGGIFSNDRLTIKIFGKPFSIASNGKMFSDIHINSFIAAPILEYVLHCKGVPLTNKWISFRELQGGQEMNGLFVKTSEEPLKKIADRYPSLFEDLMVIFNGKKIENGYESDISLVLYPLPRLPIRISYWKPEDGMSSDLRIFFDSSADMNAKLNVVYRLSAGIVRMFEKISKKHGIPESVVA</sequence>
<keyword evidence="3" id="KW-0408">Iron</keyword>
<protein>
    <submittedName>
        <fullName evidence="6">Putative Fe-S cluster</fullName>
    </submittedName>
</protein>
<dbReference type="OrthoDB" id="9793312at2"/>
<dbReference type="EMBL" id="FWXY01000001">
    <property type="protein sequence ID" value="SMC39590.1"/>
    <property type="molecule type" value="Genomic_DNA"/>
</dbReference>
<dbReference type="Pfam" id="PF04060">
    <property type="entry name" value="FeS"/>
    <property type="match status" value="1"/>
</dbReference>
<accession>A0A1W1YTP5</accession>